<reference evidence="3" key="1">
    <citation type="submission" date="2018-05" db="EMBL/GenBank/DDBJ databases">
        <authorList>
            <person name="Strepis N."/>
        </authorList>
    </citation>
    <scope>NUCLEOTIDE SEQUENCE [LARGE SCALE GENOMIC DNA]</scope>
</reference>
<evidence type="ECO:0000313" key="3">
    <source>
        <dbReference type="Proteomes" id="UP000262072"/>
    </source>
</evidence>
<gene>
    <name evidence="2" type="ORF">TART1_2108</name>
</gene>
<feature type="signal peptide" evidence="1">
    <location>
        <begin position="1"/>
        <end position="26"/>
    </location>
</feature>
<name>A0A383TIK4_9LACT</name>
<dbReference type="AlphaFoldDB" id="A0A383TIK4"/>
<feature type="chain" id="PRO_5017087234" evidence="1">
    <location>
        <begin position="27"/>
        <end position="184"/>
    </location>
</feature>
<protein>
    <submittedName>
        <fullName evidence="2">Uncharacterized protein</fullName>
    </submittedName>
</protein>
<organism evidence="2 3">
    <name type="scientific">Trichococcus shcherbakoviae</name>
    <dbReference type="NCBI Taxonomy" id="2094020"/>
    <lineage>
        <taxon>Bacteria</taxon>
        <taxon>Bacillati</taxon>
        <taxon>Bacillota</taxon>
        <taxon>Bacilli</taxon>
        <taxon>Lactobacillales</taxon>
        <taxon>Carnobacteriaceae</taxon>
        <taxon>Trichococcus</taxon>
    </lineage>
</organism>
<proteinExistence type="predicted"/>
<accession>A0A383TIK4</accession>
<evidence type="ECO:0000313" key="2">
    <source>
        <dbReference type="EMBL" id="SYZ79281.1"/>
    </source>
</evidence>
<dbReference type="EMBL" id="UNRR01000027">
    <property type="protein sequence ID" value="SYZ79281.1"/>
    <property type="molecule type" value="Genomic_DNA"/>
</dbReference>
<evidence type="ECO:0000256" key="1">
    <source>
        <dbReference type="SAM" id="SignalP"/>
    </source>
</evidence>
<keyword evidence="1" id="KW-0732">Signal</keyword>
<sequence>MKKIYISFYILLSLPISFSFVPSVSASTESVSEPTSHGPSYLVEQANNFSDQFDNDIQPYSSATVRNTIISSSRYNYKWIGYLSESAEWTRASSYILSSGRSYSVSGSMTYEGMGVSLSTTYSSGVSRTLPADPSRYSRLGMYADITVRKYKSDKSVDNYTGQVLSTWYSSAVTHHNQYVTVVY</sequence>
<dbReference type="Proteomes" id="UP000262072">
    <property type="component" value="Unassembled WGS sequence"/>
</dbReference>